<name>A0ABQ6JWD0_9MICO</name>
<accession>A0ABQ6JWD0</accession>
<dbReference type="InterPro" id="IPR021449">
    <property type="entry name" value="DUF3099"/>
</dbReference>
<dbReference type="Pfam" id="PF11298">
    <property type="entry name" value="DUF3099"/>
    <property type="match status" value="1"/>
</dbReference>
<comment type="caution">
    <text evidence="3">The sequence shown here is derived from an EMBL/GenBank/DDBJ whole genome shotgun (WGS) entry which is preliminary data.</text>
</comment>
<sequence>MLKYTIAMSVRVVCIALCLVVSGWWIAIPAAGAVFLPYFAVVIANNVRGRSQGTVQRPGAVVRLVPEPPRAEAPRADPLEPESGRDDRAEDLP</sequence>
<keyword evidence="2" id="KW-1133">Transmembrane helix</keyword>
<feature type="compositionally biased region" description="Basic and acidic residues" evidence="1">
    <location>
        <begin position="69"/>
        <end position="93"/>
    </location>
</feature>
<keyword evidence="4" id="KW-1185">Reference proteome</keyword>
<organism evidence="3 4">
    <name type="scientific">Homoserinibacter gongjuensis</name>
    <dbReference type="NCBI Taxonomy" id="1162968"/>
    <lineage>
        <taxon>Bacteria</taxon>
        <taxon>Bacillati</taxon>
        <taxon>Actinomycetota</taxon>
        <taxon>Actinomycetes</taxon>
        <taxon>Micrococcales</taxon>
        <taxon>Microbacteriaceae</taxon>
        <taxon>Homoserinibacter</taxon>
    </lineage>
</organism>
<reference evidence="4" key="1">
    <citation type="journal article" date="2019" name="Int. J. Syst. Evol. Microbiol.">
        <title>The Global Catalogue of Microorganisms (GCM) 10K type strain sequencing project: providing services to taxonomists for standard genome sequencing and annotation.</title>
        <authorList>
            <consortium name="The Broad Institute Genomics Platform"/>
            <consortium name="The Broad Institute Genome Sequencing Center for Infectious Disease"/>
            <person name="Wu L."/>
            <person name="Ma J."/>
        </authorList>
    </citation>
    <scope>NUCLEOTIDE SEQUENCE [LARGE SCALE GENOMIC DNA]</scope>
    <source>
        <strain evidence="4">NBRC 108755</strain>
    </source>
</reference>
<dbReference type="Proteomes" id="UP001157069">
    <property type="component" value="Unassembled WGS sequence"/>
</dbReference>
<protein>
    <recommendedName>
        <fullName evidence="5">DUF3099 domain-containing protein</fullName>
    </recommendedName>
</protein>
<evidence type="ECO:0000313" key="4">
    <source>
        <dbReference type="Proteomes" id="UP001157069"/>
    </source>
</evidence>
<gene>
    <name evidence="3" type="ORF">GCM10025869_31370</name>
</gene>
<evidence type="ECO:0000256" key="1">
    <source>
        <dbReference type="SAM" id="MobiDB-lite"/>
    </source>
</evidence>
<keyword evidence="2" id="KW-0812">Transmembrane</keyword>
<evidence type="ECO:0000256" key="2">
    <source>
        <dbReference type="SAM" id="Phobius"/>
    </source>
</evidence>
<keyword evidence="2" id="KW-0472">Membrane</keyword>
<evidence type="ECO:0000313" key="3">
    <source>
        <dbReference type="EMBL" id="GMA92608.1"/>
    </source>
</evidence>
<evidence type="ECO:0008006" key="5">
    <source>
        <dbReference type="Google" id="ProtNLM"/>
    </source>
</evidence>
<feature type="region of interest" description="Disordered" evidence="1">
    <location>
        <begin position="66"/>
        <end position="93"/>
    </location>
</feature>
<feature type="transmembrane region" description="Helical" evidence="2">
    <location>
        <begin position="12"/>
        <end position="40"/>
    </location>
</feature>
<proteinExistence type="predicted"/>
<dbReference type="EMBL" id="BSVA01000001">
    <property type="protein sequence ID" value="GMA92608.1"/>
    <property type="molecule type" value="Genomic_DNA"/>
</dbReference>